<sequence length="217" mass="23953">MQARWTTFLAVAVAAVAIGWMLHVSKPTPEQAKATDARESVGEARERRDAPSPSPAAAEAPPNASDNASPVDVRERARFNERAREFFAQAPTLSPDEARQRADDLSQELSRIEQAGGLSAGETFLIRAGLIRATVADEQQQLAQIRALKERYEADARQRNALASGHSDPMFDLYKVREGQIVAEVMSLATIPGGLTREEYLRRRLQTEREQLLGEAM</sequence>
<keyword evidence="3" id="KW-1185">Reference proteome</keyword>
<evidence type="ECO:0000313" key="3">
    <source>
        <dbReference type="Proteomes" id="UP000661077"/>
    </source>
</evidence>
<dbReference type="Proteomes" id="UP000661077">
    <property type="component" value="Unassembled WGS sequence"/>
</dbReference>
<evidence type="ECO:0000313" key="2">
    <source>
        <dbReference type="EMBL" id="MBM0106916.1"/>
    </source>
</evidence>
<evidence type="ECO:0000256" key="1">
    <source>
        <dbReference type="SAM" id="MobiDB-lite"/>
    </source>
</evidence>
<protein>
    <recommendedName>
        <fullName evidence="4">Lipase chaperone</fullName>
    </recommendedName>
</protein>
<gene>
    <name evidence="2" type="ORF">JM946_19445</name>
</gene>
<comment type="caution">
    <text evidence="2">The sequence shown here is derived from an EMBL/GenBank/DDBJ whole genome shotgun (WGS) entry which is preliminary data.</text>
</comment>
<reference evidence="2 3" key="1">
    <citation type="journal article" date="2021" name="Int. J. Syst. Evol. Microbiol.">
        <title>Steroidobacter gossypii sp. nov., isolated from soil of cotton cropping field.</title>
        <authorList>
            <person name="Huang R."/>
            <person name="Yang S."/>
            <person name="Zhen C."/>
            <person name="Liu W."/>
        </authorList>
    </citation>
    <scope>NUCLEOTIDE SEQUENCE [LARGE SCALE GENOMIC DNA]</scope>
    <source>
        <strain evidence="2 3">S1-65</strain>
    </source>
</reference>
<evidence type="ECO:0008006" key="4">
    <source>
        <dbReference type="Google" id="ProtNLM"/>
    </source>
</evidence>
<accession>A0ABS1X111</accession>
<feature type="region of interest" description="Disordered" evidence="1">
    <location>
        <begin position="28"/>
        <end position="72"/>
    </location>
</feature>
<feature type="compositionally biased region" description="Basic and acidic residues" evidence="1">
    <location>
        <begin position="33"/>
        <end position="50"/>
    </location>
</feature>
<name>A0ABS1X111_9GAMM</name>
<feature type="compositionally biased region" description="Low complexity" evidence="1">
    <location>
        <begin position="55"/>
        <end position="70"/>
    </location>
</feature>
<proteinExistence type="predicted"/>
<organism evidence="2 3">
    <name type="scientific">Steroidobacter gossypii</name>
    <dbReference type="NCBI Taxonomy" id="2805490"/>
    <lineage>
        <taxon>Bacteria</taxon>
        <taxon>Pseudomonadati</taxon>
        <taxon>Pseudomonadota</taxon>
        <taxon>Gammaproteobacteria</taxon>
        <taxon>Steroidobacterales</taxon>
        <taxon>Steroidobacteraceae</taxon>
        <taxon>Steroidobacter</taxon>
    </lineage>
</organism>
<dbReference type="EMBL" id="JAEVLS010000004">
    <property type="protein sequence ID" value="MBM0106916.1"/>
    <property type="molecule type" value="Genomic_DNA"/>
</dbReference>
<dbReference type="RefSeq" id="WP_203169029.1">
    <property type="nucleotide sequence ID" value="NZ_JAEVLS010000004.1"/>
</dbReference>